<evidence type="ECO:0000256" key="1">
    <source>
        <dbReference type="SAM" id="Phobius"/>
    </source>
</evidence>
<dbReference type="AlphaFoldDB" id="A0A2I9E1W0"/>
<feature type="transmembrane region" description="Helical" evidence="1">
    <location>
        <begin position="57"/>
        <end position="75"/>
    </location>
</feature>
<keyword evidence="1" id="KW-0812">Transmembrane</keyword>
<feature type="transmembrane region" description="Helical" evidence="1">
    <location>
        <begin position="32"/>
        <end position="51"/>
    </location>
</feature>
<dbReference type="EMBL" id="BFAG01000016">
    <property type="protein sequence ID" value="GBF07675.1"/>
    <property type="molecule type" value="Genomic_DNA"/>
</dbReference>
<dbReference type="Proteomes" id="UP000236569">
    <property type="component" value="Unassembled WGS sequence"/>
</dbReference>
<gene>
    <name evidence="2" type="ORF">DAERI_160053</name>
</gene>
<keyword evidence="1" id="KW-0472">Membrane</keyword>
<reference evidence="3" key="1">
    <citation type="submission" date="2018-01" db="EMBL/GenBank/DDBJ databases">
        <title>Draft Genome Sequence of the Radioresistant Bacterium Deinococcus aerius TR0125, Isolated from the Higher Atmosphere above Japan.</title>
        <authorList>
            <person name="Satoh K."/>
            <person name="Arai H."/>
            <person name="Sanzen T."/>
            <person name="Kawaguchi Y."/>
            <person name="Hayashi H."/>
            <person name="Yokobori S."/>
            <person name="Yamagishi A."/>
            <person name="Oono Y."/>
            <person name="Narumi I."/>
        </authorList>
    </citation>
    <scope>NUCLEOTIDE SEQUENCE [LARGE SCALE GENOMIC DNA]</scope>
    <source>
        <strain evidence="3">TR0125</strain>
    </source>
</reference>
<accession>A0A2I9E1W0</accession>
<proteinExistence type="predicted"/>
<keyword evidence="1" id="KW-1133">Transmembrane helix</keyword>
<protein>
    <submittedName>
        <fullName evidence="2">Predicted membrane protein</fullName>
    </submittedName>
</protein>
<dbReference type="RefSeq" id="WP_103130978.1">
    <property type="nucleotide sequence ID" value="NZ_BFAG01000016.1"/>
</dbReference>
<keyword evidence="3" id="KW-1185">Reference proteome</keyword>
<sequence>MKPDLLRPLLGILGLAIGFGVYPLAESAPQPWPHVLIGGMFVALGLAAWFYARGERWIQALGVLLMLYGVARMLFLR</sequence>
<name>A0A2I9E1W0_9DEIO</name>
<evidence type="ECO:0000313" key="2">
    <source>
        <dbReference type="EMBL" id="GBF07675.1"/>
    </source>
</evidence>
<dbReference type="OrthoDB" id="73780at2"/>
<feature type="transmembrane region" description="Helical" evidence="1">
    <location>
        <begin position="6"/>
        <end position="25"/>
    </location>
</feature>
<organism evidence="2 3">
    <name type="scientific">Deinococcus aerius</name>
    <dbReference type="NCBI Taxonomy" id="200253"/>
    <lineage>
        <taxon>Bacteria</taxon>
        <taxon>Thermotogati</taxon>
        <taxon>Deinococcota</taxon>
        <taxon>Deinococci</taxon>
        <taxon>Deinococcales</taxon>
        <taxon>Deinococcaceae</taxon>
        <taxon>Deinococcus</taxon>
    </lineage>
</organism>
<comment type="caution">
    <text evidence="2">The sequence shown here is derived from an EMBL/GenBank/DDBJ whole genome shotgun (WGS) entry which is preliminary data.</text>
</comment>
<evidence type="ECO:0000313" key="3">
    <source>
        <dbReference type="Proteomes" id="UP000236569"/>
    </source>
</evidence>